<dbReference type="InParanoid" id="F2UDY7"/>
<dbReference type="SMART" id="SM00773">
    <property type="entry name" value="WGR"/>
    <property type="match status" value="2"/>
</dbReference>
<organism evidence="4">
    <name type="scientific">Salpingoeca rosetta (strain ATCC 50818 / BSB-021)</name>
    <dbReference type="NCBI Taxonomy" id="946362"/>
    <lineage>
        <taxon>Eukaryota</taxon>
        <taxon>Choanoflagellata</taxon>
        <taxon>Craspedida</taxon>
        <taxon>Salpingoecidae</taxon>
        <taxon>Salpingoeca</taxon>
    </lineage>
</organism>
<dbReference type="CDD" id="cd07996">
    <property type="entry name" value="WGR_MMR_like"/>
    <property type="match status" value="2"/>
</dbReference>
<sequence>MPATRSSNRPKKAKVEETFTYGKYLELKEDGKDQAKFWEIKQNGTTTYVRYGKEGKQGTRQTKEHDSEVTAKKFALKSIRDKKKKGYAVTKDLVTGATGADADDIPAAPAKEPKAQKKQPAAKKANGRKPKQQKKTSEEDKVASEEEGSPATEDGTSDTEPAAAVVDGDAAAKSDEAATDDDGAVDGDADGTAETGEKHYYELTDDKSSKFWEVRLDAKTVYVRYGKVGKSGTKNSKTHDSAEAARKAMEKLIKEKTKKGYEEKA</sequence>
<dbReference type="AlphaFoldDB" id="F2UDY7"/>
<dbReference type="KEGG" id="sre:PTSG_07067"/>
<accession>F2UDY7</accession>
<proteinExistence type="predicted"/>
<evidence type="ECO:0000256" key="1">
    <source>
        <dbReference type="SAM" id="MobiDB-lite"/>
    </source>
</evidence>
<feature type="compositionally biased region" description="Basic and acidic residues" evidence="1">
    <location>
        <begin position="135"/>
        <end position="144"/>
    </location>
</feature>
<dbReference type="GeneID" id="16073049"/>
<dbReference type="InterPro" id="IPR008893">
    <property type="entry name" value="WGR_domain"/>
</dbReference>
<gene>
    <name evidence="3" type="ORF">PTSG_07067</name>
</gene>
<dbReference type="PANTHER" id="PTHR30634:SF13">
    <property type="entry name" value="PROTEIN YEHF"/>
    <property type="match status" value="1"/>
</dbReference>
<keyword evidence="4" id="KW-1185">Reference proteome</keyword>
<dbReference type="Gene3D" id="2.20.140.10">
    <property type="entry name" value="WGR domain"/>
    <property type="match status" value="2"/>
</dbReference>
<feature type="compositionally biased region" description="Basic residues" evidence="1">
    <location>
        <begin position="116"/>
        <end position="134"/>
    </location>
</feature>
<feature type="domain" description="WGR" evidence="2">
    <location>
        <begin position="197"/>
        <end position="265"/>
    </location>
</feature>
<dbReference type="InterPro" id="IPR049809">
    <property type="entry name" value="YehF/YfeS-like_WGR"/>
</dbReference>
<reference evidence="3" key="1">
    <citation type="submission" date="2009-08" db="EMBL/GenBank/DDBJ databases">
        <title>Annotation of Salpingoeca rosetta.</title>
        <authorList>
            <consortium name="The Broad Institute Genome Sequencing Platform"/>
            <person name="Russ C."/>
            <person name="Cuomo C."/>
            <person name="Burger G."/>
            <person name="Gray M.W."/>
            <person name="Holland P.W.H."/>
            <person name="King N."/>
            <person name="Lang F.B.F."/>
            <person name="Roger A.J."/>
            <person name="Ruiz-Trillo I."/>
            <person name="Young S.K."/>
            <person name="Zeng Q."/>
            <person name="Gargeya S."/>
            <person name="Alvarado L."/>
            <person name="Berlin A."/>
            <person name="Chapman S.B."/>
            <person name="Chen Z."/>
            <person name="Freedman E."/>
            <person name="Gellesch M."/>
            <person name="Goldberg J."/>
            <person name="Griggs A."/>
            <person name="Gujja S."/>
            <person name="Heilman E."/>
            <person name="Heiman D."/>
            <person name="Howarth C."/>
            <person name="Mehta T."/>
            <person name="Neiman D."/>
            <person name="Pearson M."/>
            <person name="Roberts A."/>
            <person name="Saif S."/>
            <person name="Shea T."/>
            <person name="Shenoy N."/>
            <person name="Sisk P."/>
            <person name="Stolte C."/>
            <person name="Sykes S."/>
            <person name="White J."/>
            <person name="Yandava C."/>
            <person name="Haas B."/>
            <person name="Nusbaum C."/>
            <person name="Birren B."/>
        </authorList>
    </citation>
    <scope>NUCLEOTIDE SEQUENCE [LARGE SCALE GENOMIC DNA]</scope>
    <source>
        <strain evidence="3">ATCC 50818</strain>
    </source>
</reference>
<dbReference type="Pfam" id="PF05406">
    <property type="entry name" value="WGR"/>
    <property type="match status" value="2"/>
</dbReference>
<dbReference type="PROSITE" id="PS51977">
    <property type="entry name" value="WGR"/>
    <property type="match status" value="1"/>
</dbReference>
<evidence type="ECO:0000313" key="4">
    <source>
        <dbReference type="Proteomes" id="UP000007799"/>
    </source>
</evidence>
<dbReference type="Proteomes" id="UP000007799">
    <property type="component" value="Unassembled WGS sequence"/>
</dbReference>
<dbReference type="EMBL" id="GL832970">
    <property type="protein sequence ID" value="EGD74837.1"/>
    <property type="molecule type" value="Genomic_DNA"/>
</dbReference>
<dbReference type="InterPro" id="IPR050458">
    <property type="entry name" value="LolB"/>
</dbReference>
<feature type="compositionally biased region" description="Acidic residues" evidence="1">
    <location>
        <begin position="177"/>
        <end position="191"/>
    </location>
</feature>
<dbReference type="RefSeq" id="XP_004992482.1">
    <property type="nucleotide sequence ID" value="XM_004992425.1"/>
</dbReference>
<protein>
    <recommendedName>
        <fullName evidence="2">WGR domain-containing protein</fullName>
    </recommendedName>
</protein>
<feature type="region of interest" description="Disordered" evidence="1">
    <location>
        <begin position="87"/>
        <end position="197"/>
    </location>
</feature>
<dbReference type="PANTHER" id="PTHR30634">
    <property type="entry name" value="OUTER MEMBRANE LOLAB LIPOPROTEIN INSERTION APPARATUS"/>
    <property type="match status" value="1"/>
</dbReference>
<dbReference type="SUPFAM" id="SSF142921">
    <property type="entry name" value="WGR domain-like"/>
    <property type="match status" value="2"/>
</dbReference>
<name>F2UDY7_SALR5</name>
<feature type="region of interest" description="Disordered" evidence="1">
    <location>
        <begin position="51"/>
        <end position="70"/>
    </location>
</feature>
<dbReference type="InterPro" id="IPR036930">
    <property type="entry name" value="WGR_dom_sf"/>
</dbReference>
<evidence type="ECO:0000313" key="3">
    <source>
        <dbReference type="EMBL" id="EGD74837.1"/>
    </source>
</evidence>
<evidence type="ECO:0000259" key="2">
    <source>
        <dbReference type="PROSITE" id="PS51977"/>
    </source>
</evidence>